<reference evidence="1" key="1">
    <citation type="submission" date="2021-02" db="EMBL/GenBank/DDBJ databases">
        <authorList>
            <consortium name="DOE Joint Genome Institute"/>
            <person name="Ahrendt S."/>
            <person name="Looney B.P."/>
            <person name="Miyauchi S."/>
            <person name="Morin E."/>
            <person name="Drula E."/>
            <person name="Courty P.E."/>
            <person name="Chicoki N."/>
            <person name="Fauchery L."/>
            <person name="Kohler A."/>
            <person name="Kuo A."/>
            <person name="Labutti K."/>
            <person name="Pangilinan J."/>
            <person name="Lipzen A."/>
            <person name="Riley R."/>
            <person name="Andreopoulos W."/>
            <person name="He G."/>
            <person name="Johnson J."/>
            <person name="Barry K.W."/>
            <person name="Grigoriev I.V."/>
            <person name="Nagy L."/>
            <person name="Hibbett D."/>
            <person name="Henrissat B."/>
            <person name="Matheny P.B."/>
            <person name="Labbe J."/>
            <person name="Martin F."/>
        </authorList>
    </citation>
    <scope>NUCLEOTIDE SEQUENCE</scope>
    <source>
        <strain evidence="1">FP105234-sp</strain>
    </source>
</reference>
<name>A0ACB8RGH8_9AGAM</name>
<evidence type="ECO:0000313" key="1">
    <source>
        <dbReference type="EMBL" id="KAI0042721.1"/>
    </source>
</evidence>
<dbReference type="Proteomes" id="UP000814033">
    <property type="component" value="Unassembled WGS sequence"/>
</dbReference>
<proteinExistence type="predicted"/>
<accession>A0ACB8RGH8</accession>
<dbReference type="EMBL" id="MU276051">
    <property type="protein sequence ID" value="KAI0042721.1"/>
    <property type="molecule type" value="Genomic_DNA"/>
</dbReference>
<reference evidence="1" key="2">
    <citation type="journal article" date="2022" name="New Phytol.">
        <title>Evolutionary transition to the ectomycorrhizal habit in the genomes of a hyperdiverse lineage of mushroom-forming fungi.</title>
        <authorList>
            <person name="Looney B."/>
            <person name="Miyauchi S."/>
            <person name="Morin E."/>
            <person name="Drula E."/>
            <person name="Courty P.E."/>
            <person name="Kohler A."/>
            <person name="Kuo A."/>
            <person name="LaButti K."/>
            <person name="Pangilinan J."/>
            <person name="Lipzen A."/>
            <person name="Riley R."/>
            <person name="Andreopoulos W."/>
            <person name="He G."/>
            <person name="Johnson J."/>
            <person name="Nolan M."/>
            <person name="Tritt A."/>
            <person name="Barry K.W."/>
            <person name="Grigoriev I.V."/>
            <person name="Nagy L.G."/>
            <person name="Hibbett D."/>
            <person name="Henrissat B."/>
            <person name="Matheny P.B."/>
            <person name="Labbe J."/>
            <person name="Martin F.M."/>
        </authorList>
    </citation>
    <scope>NUCLEOTIDE SEQUENCE</scope>
    <source>
        <strain evidence="1">FP105234-sp</strain>
    </source>
</reference>
<organism evidence="1 2">
    <name type="scientific">Auriscalpium vulgare</name>
    <dbReference type="NCBI Taxonomy" id="40419"/>
    <lineage>
        <taxon>Eukaryota</taxon>
        <taxon>Fungi</taxon>
        <taxon>Dikarya</taxon>
        <taxon>Basidiomycota</taxon>
        <taxon>Agaricomycotina</taxon>
        <taxon>Agaricomycetes</taxon>
        <taxon>Russulales</taxon>
        <taxon>Auriscalpiaceae</taxon>
        <taxon>Auriscalpium</taxon>
    </lineage>
</organism>
<comment type="caution">
    <text evidence="1">The sequence shown here is derived from an EMBL/GenBank/DDBJ whole genome shotgun (WGS) entry which is preliminary data.</text>
</comment>
<protein>
    <submittedName>
        <fullName evidence="1">Uncharacterized protein</fullName>
    </submittedName>
</protein>
<sequence length="252" mass="26859">MLNSTKLSIVCAVLGNITASSIAQPLNSSAAGGTFDVPAEVPTGIASALYTLPTTSFIPVVLPTKAVQSVSDTPLRPRSVVDTTSTVTTSGKPEASDVSADYYNPQRPPAFEPYRPASSSSPSSIPFTTTHSTSAFTPTHPTSTSTHPTSTSTHKHTRARRQVAGERLALIIVVAIIALCVLIAAAPCVYWEMRTRAFARDEEQSSYARALYADDGSLAQSLSARYAVVDEQPRGSVLEEKSALMEETEEFY</sequence>
<evidence type="ECO:0000313" key="2">
    <source>
        <dbReference type="Proteomes" id="UP000814033"/>
    </source>
</evidence>
<keyword evidence="2" id="KW-1185">Reference proteome</keyword>
<gene>
    <name evidence="1" type="ORF">FA95DRAFT_1609974</name>
</gene>